<dbReference type="Proteomes" id="UP001147782">
    <property type="component" value="Unassembled WGS sequence"/>
</dbReference>
<dbReference type="GeneID" id="81438721"/>
<name>A0A9W9S1Z5_9EURO</name>
<sequence>MAEVALGVAGSVVGIVSLAGQVCAGIQELYALLDSVKDSELDMKCIKDDVILFQNTHYIRESAPTGTVGGASDPVTAVISSGEPLIKQDPTWTKNSNGENYPMRMRRPNRIIDTDTSEVEYQFLLGTLSNKLDQVVL</sequence>
<comment type="caution">
    <text evidence="1">The sequence shown here is derived from an EMBL/GenBank/DDBJ whole genome shotgun (WGS) entry which is preliminary data.</text>
</comment>
<gene>
    <name evidence="1" type="ORF">N7496_006613</name>
</gene>
<accession>A0A9W9S1Z5</accession>
<dbReference type="AlphaFoldDB" id="A0A9W9S1Z5"/>
<organism evidence="1 2">
    <name type="scientific">Penicillium cataractarum</name>
    <dbReference type="NCBI Taxonomy" id="2100454"/>
    <lineage>
        <taxon>Eukaryota</taxon>
        <taxon>Fungi</taxon>
        <taxon>Dikarya</taxon>
        <taxon>Ascomycota</taxon>
        <taxon>Pezizomycotina</taxon>
        <taxon>Eurotiomycetes</taxon>
        <taxon>Eurotiomycetidae</taxon>
        <taxon>Eurotiales</taxon>
        <taxon>Aspergillaceae</taxon>
        <taxon>Penicillium</taxon>
    </lineage>
</organism>
<keyword evidence="2" id="KW-1185">Reference proteome</keyword>
<dbReference type="RefSeq" id="XP_056554955.1">
    <property type="nucleotide sequence ID" value="XM_056699542.1"/>
</dbReference>
<dbReference type="EMBL" id="JAPZBS010000005">
    <property type="protein sequence ID" value="KAJ5370521.1"/>
    <property type="molecule type" value="Genomic_DNA"/>
</dbReference>
<proteinExistence type="predicted"/>
<evidence type="ECO:0000313" key="1">
    <source>
        <dbReference type="EMBL" id="KAJ5370521.1"/>
    </source>
</evidence>
<dbReference type="OrthoDB" id="3200163at2759"/>
<protein>
    <submittedName>
        <fullName evidence="1">Uncharacterized protein</fullName>
    </submittedName>
</protein>
<reference evidence="1" key="1">
    <citation type="submission" date="2022-11" db="EMBL/GenBank/DDBJ databases">
        <authorList>
            <person name="Petersen C."/>
        </authorList>
    </citation>
    <scope>NUCLEOTIDE SEQUENCE</scope>
    <source>
        <strain evidence="1">IBT 29864</strain>
    </source>
</reference>
<evidence type="ECO:0000313" key="2">
    <source>
        <dbReference type="Proteomes" id="UP001147782"/>
    </source>
</evidence>
<reference evidence="1" key="2">
    <citation type="journal article" date="2023" name="IMA Fungus">
        <title>Comparative genomic study of the Penicillium genus elucidates a diverse pangenome and 15 lateral gene transfer events.</title>
        <authorList>
            <person name="Petersen C."/>
            <person name="Sorensen T."/>
            <person name="Nielsen M.R."/>
            <person name="Sondergaard T.E."/>
            <person name="Sorensen J.L."/>
            <person name="Fitzpatrick D.A."/>
            <person name="Frisvad J.C."/>
            <person name="Nielsen K.L."/>
        </authorList>
    </citation>
    <scope>NUCLEOTIDE SEQUENCE</scope>
    <source>
        <strain evidence="1">IBT 29864</strain>
    </source>
</reference>